<feature type="compositionally biased region" description="Basic and acidic residues" evidence="1">
    <location>
        <begin position="78"/>
        <end position="90"/>
    </location>
</feature>
<feature type="region of interest" description="Disordered" evidence="1">
    <location>
        <begin position="605"/>
        <end position="756"/>
    </location>
</feature>
<feature type="compositionally biased region" description="Pro residues" evidence="1">
    <location>
        <begin position="630"/>
        <end position="644"/>
    </location>
</feature>
<feature type="region of interest" description="Disordered" evidence="1">
    <location>
        <begin position="72"/>
        <end position="138"/>
    </location>
</feature>
<name>A0ABD3Q3R4_9STRA</name>
<feature type="compositionally biased region" description="Low complexity" evidence="1">
    <location>
        <begin position="224"/>
        <end position="241"/>
    </location>
</feature>
<dbReference type="EMBL" id="JALLPJ020000340">
    <property type="protein sequence ID" value="KAL3794855.1"/>
    <property type="molecule type" value="Genomic_DNA"/>
</dbReference>
<protein>
    <submittedName>
        <fullName evidence="2">Uncharacterized protein</fullName>
    </submittedName>
</protein>
<feature type="compositionally biased region" description="Low complexity" evidence="1">
    <location>
        <begin position="645"/>
        <end position="659"/>
    </location>
</feature>
<proteinExistence type="predicted"/>
<feature type="compositionally biased region" description="Acidic residues" evidence="1">
    <location>
        <begin position="695"/>
        <end position="705"/>
    </location>
</feature>
<feature type="compositionally biased region" description="Basic and acidic residues" evidence="1">
    <location>
        <begin position="211"/>
        <end position="221"/>
    </location>
</feature>
<feature type="compositionally biased region" description="Basic and acidic residues" evidence="1">
    <location>
        <begin position="737"/>
        <end position="746"/>
    </location>
</feature>
<feature type="region of interest" description="Disordered" evidence="1">
    <location>
        <begin position="371"/>
        <end position="405"/>
    </location>
</feature>
<evidence type="ECO:0000313" key="2">
    <source>
        <dbReference type="EMBL" id="KAL3794855.1"/>
    </source>
</evidence>
<feature type="compositionally biased region" description="Basic and acidic residues" evidence="1">
    <location>
        <begin position="128"/>
        <end position="138"/>
    </location>
</feature>
<feature type="compositionally biased region" description="Polar residues" evidence="1">
    <location>
        <begin position="266"/>
        <end position="289"/>
    </location>
</feature>
<feature type="compositionally biased region" description="Low complexity" evidence="1">
    <location>
        <begin position="298"/>
        <end position="315"/>
    </location>
</feature>
<dbReference type="Proteomes" id="UP001530400">
    <property type="component" value="Unassembled WGS sequence"/>
</dbReference>
<organism evidence="2 3">
    <name type="scientific">Cyclotella atomus</name>
    <dbReference type="NCBI Taxonomy" id="382360"/>
    <lineage>
        <taxon>Eukaryota</taxon>
        <taxon>Sar</taxon>
        <taxon>Stramenopiles</taxon>
        <taxon>Ochrophyta</taxon>
        <taxon>Bacillariophyta</taxon>
        <taxon>Coscinodiscophyceae</taxon>
        <taxon>Thalassiosirophycidae</taxon>
        <taxon>Stephanodiscales</taxon>
        <taxon>Stephanodiscaceae</taxon>
        <taxon>Cyclotella</taxon>
    </lineage>
</organism>
<feature type="compositionally biased region" description="Basic and acidic residues" evidence="1">
    <location>
        <begin position="392"/>
        <end position="405"/>
    </location>
</feature>
<feature type="compositionally biased region" description="Polar residues" evidence="1">
    <location>
        <begin position="665"/>
        <end position="676"/>
    </location>
</feature>
<feature type="region of interest" description="Disordered" evidence="1">
    <location>
        <begin position="172"/>
        <end position="244"/>
    </location>
</feature>
<keyword evidence="3" id="KW-1185">Reference proteome</keyword>
<evidence type="ECO:0000313" key="3">
    <source>
        <dbReference type="Proteomes" id="UP001530400"/>
    </source>
</evidence>
<reference evidence="2 3" key="1">
    <citation type="submission" date="2024-10" db="EMBL/GenBank/DDBJ databases">
        <title>Updated reference genomes for cyclostephanoid diatoms.</title>
        <authorList>
            <person name="Roberts W.R."/>
            <person name="Alverson A.J."/>
        </authorList>
    </citation>
    <scope>NUCLEOTIDE SEQUENCE [LARGE SCALE GENOMIC DNA]</scope>
    <source>
        <strain evidence="2 3">AJA010-31</strain>
    </source>
</reference>
<comment type="caution">
    <text evidence="2">The sequence shown here is derived from an EMBL/GenBank/DDBJ whole genome shotgun (WGS) entry which is preliminary data.</text>
</comment>
<evidence type="ECO:0000256" key="1">
    <source>
        <dbReference type="SAM" id="MobiDB-lite"/>
    </source>
</evidence>
<feature type="compositionally biased region" description="Polar residues" evidence="1">
    <location>
        <begin position="200"/>
        <end position="210"/>
    </location>
</feature>
<gene>
    <name evidence="2" type="ORF">ACHAWO_007629</name>
</gene>
<feature type="region of interest" description="Disordered" evidence="1">
    <location>
        <begin position="262"/>
        <end position="329"/>
    </location>
</feature>
<feature type="region of interest" description="Disordered" evidence="1">
    <location>
        <begin position="488"/>
        <end position="552"/>
    </location>
</feature>
<sequence>MVSRSLVFAAAITAPSSLSGWSTHAFSSPFNHRAAVSRPNFSGVPRVDSSRDVSLQMGIRSFIKRKILRRDEGGDDMNDSKKETPEDIDLRTVLQSPNSSGLMEGPVTSYTSDEGEDERKSSRKDRQRNKAVDDILTKDMKQRLQEDARHRIQRVQAGGMTEEEKLSFLNAALTRTSPPKKPRGPPIRQKIPGMEDDESASGTAAKNESAASKREGSKKDNLWSAISGKGAAGSSSSGGKSDYVPVSSLILDGKLRNEEAKRQWIDSITSPDRFSSFSSIQRDASQATESFVEETTNEAASDSSDSAAISEVVSDQSEDDTAVETNLGEQDFTQIKRQMMEDQEILLKKPKVEKPGEKSVREALESILAMTGNKSASSSNTTESKNNNDLAARLEKAALEQETRDAENRIAVEKKRMEEKQALIEAQREREAKFMRQEAERMEEARKKAEQMRLDAEAKKAAEQAKVDAAIAKQEEYWAKQLQKQQAKREASMSVQERREMEQRKLNEARETEEMFERDIAKDVKRDQIREEERMREPQHEGEILQEAAEGKLRDRELTRDIIDQSAAKVSRTVVKPSKGDASISAFVQEQRKKKEEIDRLAEVQQQRLKMLNSPLTPTKKPPVRMTVPGPTPVPAKPPAPRPAPVVSSNSPELSLSSLTMKKSAPSQGSQINPSTVKRPVKKAVRQQLPISSQVDDEDDEEDDDNLMKKGASGLTVADALQQQKREGGSGKSTGGKKMDANDRAKQWGIDMSKFN</sequence>
<dbReference type="AlphaFoldDB" id="A0ABD3Q3R4"/>
<accession>A0ABD3Q3R4</accession>
<feature type="compositionally biased region" description="Low complexity" evidence="1">
    <location>
        <begin position="373"/>
        <end position="388"/>
    </location>
</feature>